<dbReference type="Gene3D" id="2.60.120.10">
    <property type="entry name" value="Jelly Rolls"/>
    <property type="match status" value="1"/>
</dbReference>
<sequence length="206" mass="24020">MNPEKIHTDDKWAAFNGLSPLITAFKSFHPLNTDIENIINTQTSPVSFRKNKYISSPIHRNKYIFLLIKGTARGFMKDGDKEITTWIAVENELVGNIRNLWDENIPTEEYVQAIEDVIAIAIPHSMSRLLYNNFDVANYVGRIMTQLHYLQACERAYISRLKSAEKRYERFMKSYPHLVNRIPLKHIASFLCMRLETLSRIRTKIS</sequence>
<proteinExistence type="predicted"/>
<gene>
    <name evidence="1" type="ORF">DF947_04220</name>
</gene>
<dbReference type="RefSeq" id="WP_109928401.1">
    <property type="nucleotide sequence ID" value="NZ_QGNY01000001.1"/>
</dbReference>
<organism evidence="1 2">
    <name type="scientific">Pedobacter paludis</name>
    <dbReference type="NCBI Taxonomy" id="2203212"/>
    <lineage>
        <taxon>Bacteria</taxon>
        <taxon>Pseudomonadati</taxon>
        <taxon>Bacteroidota</taxon>
        <taxon>Sphingobacteriia</taxon>
        <taxon>Sphingobacteriales</taxon>
        <taxon>Sphingobacteriaceae</taxon>
        <taxon>Pedobacter</taxon>
    </lineage>
</organism>
<dbReference type="InterPro" id="IPR018490">
    <property type="entry name" value="cNMP-bd_dom_sf"/>
</dbReference>
<dbReference type="OrthoDB" id="752588at2"/>
<dbReference type="AlphaFoldDB" id="A0A317F3S5"/>
<accession>A0A317F3S5</accession>
<dbReference type="Proteomes" id="UP000245391">
    <property type="component" value="Unassembled WGS sequence"/>
</dbReference>
<name>A0A317F3S5_9SPHI</name>
<dbReference type="InterPro" id="IPR014710">
    <property type="entry name" value="RmlC-like_jellyroll"/>
</dbReference>
<dbReference type="EMBL" id="QGNY01000001">
    <property type="protein sequence ID" value="PWS33820.1"/>
    <property type="molecule type" value="Genomic_DNA"/>
</dbReference>
<evidence type="ECO:0000313" key="2">
    <source>
        <dbReference type="Proteomes" id="UP000245391"/>
    </source>
</evidence>
<protein>
    <submittedName>
        <fullName evidence="1">Crp/Fnr family transcriptional regulator</fullName>
    </submittedName>
</protein>
<reference evidence="2" key="1">
    <citation type="submission" date="2018-05" db="EMBL/GenBank/DDBJ databases">
        <title>Pedobacter paludis sp. nov., isolated from wetland soil.</title>
        <authorList>
            <person name="Zhang Y."/>
        </authorList>
    </citation>
    <scope>NUCLEOTIDE SEQUENCE [LARGE SCALE GENOMIC DNA]</scope>
    <source>
        <strain evidence="2">R-8</strain>
    </source>
</reference>
<evidence type="ECO:0000313" key="1">
    <source>
        <dbReference type="EMBL" id="PWS33820.1"/>
    </source>
</evidence>
<comment type="caution">
    <text evidence="1">The sequence shown here is derived from an EMBL/GenBank/DDBJ whole genome shotgun (WGS) entry which is preliminary data.</text>
</comment>
<dbReference type="SUPFAM" id="SSF51206">
    <property type="entry name" value="cAMP-binding domain-like"/>
    <property type="match status" value="1"/>
</dbReference>
<keyword evidence="2" id="KW-1185">Reference proteome</keyword>